<protein>
    <submittedName>
        <fullName evidence="5">CTLH</fullName>
    </submittedName>
</protein>
<name>A0A9E7HK13_9LILI</name>
<dbReference type="Gene3D" id="2.130.10.10">
    <property type="entry name" value="YVTN repeat-like/Quinoprotein amine dehydrogenase"/>
    <property type="match status" value="1"/>
</dbReference>
<keyword evidence="1 3" id="KW-0853">WD repeat</keyword>
<dbReference type="PROSITE" id="PS50294">
    <property type="entry name" value="WD_REPEATS_REGION"/>
    <property type="match status" value="2"/>
</dbReference>
<dbReference type="PANTHER" id="PTHR22838">
    <property type="entry name" value="WD REPEAT PROTEIN 26-RELATED"/>
    <property type="match status" value="1"/>
</dbReference>
<sequence>MPLSAPREGLFEIWGFGAGIESQSPIAAWGRPILSVWSSESVLDWGFSRPTSAISVLEEESGISLYSSMVDLFRKQVLDGNWDESLITLHKIGLDDENILKSVSFLILEQKFFEILEKNRIMEALETLRSEITPLSINKKRVHEFSSCIVSPSQRILLGFANVGTETLKPRMKLLEELQKMLPPSIMVPERRLEHLVEQALGVQREACYFHNSHESCLSLYTDHQCGKDQLPSHTTQVLQEHHDEVWFLQFSNEGKYLASSSNDKSAIIWEVCEDGELTLKHKLIGHKKSVLMVAWSPDDGQLLTCGMEEAVRRWDVHSVNASTSEKTGLGLISCGWLLHGKQLFLEWIRLFALGFRWQRTGLLERAENK</sequence>
<dbReference type="SUPFAM" id="SSF50978">
    <property type="entry name" value="WD40 repeat-like"/>
    <property type="match status" value="1"/>
</dbReference>
<dbReference type="InterPro" id="IPR015943">
    <property type="entry name" value="WD40/YVTN_repeat-like_dom_sf"/>
</dbReference>
<dbReference type="AlphaFoldDB" id="A0A9E7HK13"/>
<dbReference type="PANTHER" id="PTHR22838:SF0">
    <property type="entry name" value="WD REPEAT-CONTAINING PROTEIN 26"/>
    <property type="match status" value="1"/>
</dbReference>
<dbReference type="InterPro" id="IPR036322">
    <property type="entry name" value="WD40_repeat_dom_sf"/>
</dbReference>
<feature type="domain" description="CTLH" evidence="4">
    <location>
        <begin position="71"/>
        <end position="123"/>
    </location>
</feature>
<evidence type="ECO:0000313" key="5">
    <source>
        <dbReference type="EMBL" id="URE31532.1"/>
    </source>
</evidence>
<evidence type="ECO:0000313" key="6">
    <source>
        <dbReference type="Proteomes" id="UP001055439"/>
    </source>
</evidence>
<dbReference type="PROSITE" id="PS50082">
    <property type="entry name" value="WD_REPEATS_2"/>
    <property type="match status" value="2"/>
</dbReference>
<evidence type="ECO:0000256" key="2">
    <source>
        <dbReference type="ARBA" id="ARBA00022737"/>
    </source>
</evidence>
<accession>A0A9E7HK13</accession>
<feature type="repeat" description="WD" evidence="3">
    <location>
        <begin position="239"/>
        <end position="272"/>
    </location>
</feature>
<dbReference type="EMBL" id="CP097510">
    <property type="protein sequence ID" value="URE31532.1"/>
    <property type="molecule type" value="Genomic_DNA"/>
</dbReference>
<dbReference type="InterPro" id="IPR006595">
    <property type="entry name" value="CTLH_C"/>
</dbReference>
<dbReference type="PROSITE" id="PS50897">
    <property type="entry name" value="CTLH"/>
    <property type="match status" value="1"/>
</dbReference>
<reference evidence="5" key="1">
    <citation type="submission" date="2022-05" db="EMBL/GenBank/DDBJ databases">
        <title>The Musa troglodytarum L. genome provides insights into the mechanism of non-climacteric behaviour and enrichment of carotenoids.</title>
        <authorList>
            <person name="Wang J."/>
        </authorList>
    </citation>
    <scope>NUCLEOTIDE SEQUENCE</scope>
    <source>
        <tissue evidence="5">Leaf</tissue>
    </source>
</reference>
<evidence type="ECO:0000256" key="1">
    <source>
        <dbReference type="ARBA" id="ARBA00022574"/>
    </source>
</evidence>
<keyword evidence="6" id="KW-1185">Reference proteome</keyword>
<evidence type="ECO:0000256" key="3">
    <source>
        <dbReference type="PROSITE-ProRule" id="PRU00221"/>
    </source>
</evidence>
<evidence type="ECO:0000259" key="4">
    <source>
        <dbReference type="PROSITE" id="PS50897"/>
    </source>
</evidence>
<dbReference type="SMART" id="SM00668">
    <property type="entry name" value="CTLH"/>
    <property type="match status" value="1"/>
</dbReference>
<dbReference type="InterPro" id="IPR051350">
    <property type="entry name" value="WD_repeat-ST_regulator"/>
</dbReference>
<proteinExistence type="predicted"/>
<dbReference type="InterPro" id="IPR019775">
    <property type="entry name" value="WD40_repeat_CS"/>
</dbReference>
<organism evidence="5 6">
    <name type="scientific">Musa troglodytarum</name>
    <name type="common">fe'i banana</name>
    <dbReference type="NCBI Taxonomy" id="320322"/>
    <lineage>
        <taxon>Eukaryota</taxon>
        <taxon>Viridiplantae</taxon>
        <taxon>Streptophyta</taxon>
        <taxon>Embryophyta</taxon>
        <taxon>Tracheophyta</taxon>
        <taxon>Spermatophyta</taxon>
        <taxon>Magnoliopsida</taxon>
        <taxon>Liliopsida</taxon>
        <taxon>Zingiberales</taxon>
        <taxon>Musaceae</taxon>
        <taxon>Musa</taxon>
    </lineage>
</organism>
<dbReference type="OrthoDB" id="972532at2759"/>
<keyword evidence="2" id="KW-0677">Repeat</keyword>
<feature type="repeat" description="WD" evidence="3">
    <location>
        <begin position="284"/>
        <end position="325"/>
    </location>
</feature>
<dbReference type="InterPro" id="IPR001680">
    <property type="entry name" value="WD40_rpt"/>
</dbReference>
<dbReference type="Proteomes" id="UP001055439">
    <property type="component" value="Chromosome 8"/>
</dbReference>
<gene>
    <name evidence="5" type="ORF">MUK42_03655</name>
</gene>
<dbReference type="Pfam" id="PF00400">
    <property type="entry name" value="WD40"/>
    <property type="match status" value="2"/>
</dbReference>
<dbReference type="SMART" id="SM00320">
    <property type="entry name" value="WD40"/>
    <property type="match status" value="2"/>
</dbReference>
<dbReference type="PROSITE" id="PS00678">
    <property type="entry name" value="WD_REPEATS_1"/>
    <property type="match status" value="1"/>
</dbReference>